<dbReference type="PROSITE" id="PS50213">
    <property type="entry name" value="FAS1"/>
    <property type="match status" value="1"/>
</dbReference>
<dbReference type="SUPFAM" id="SSF82153">
    <property type="entry name" value="FAS1 domain"/>
    <property type="match status" value="1"/>
</dbReference>
<gene>
    <name evidence="3" type="ORF">IRJ18_14880</name>
</gene>
<dbReference type="EMBL" id="JADFFM010000002">
    <property type="protein sequence ID" value="MBE9667656.1"/>
    <property type="molecule type" value="Genomic_DNA"/>
</dbReference>
<feature type="chain" id="PRO_5046776454" evidence="1">
    <location>
        <begin position="20"/>
        <end position="200"/>
    </location>
</feature>
<feature type="signal peptide" evidence="1">
    <location>
        <begin position="1"/>
        <end position="19"/>
    </location>
</feature>
<dbReference type="InterPro" id="IPR000782">
    <property type="entry name" value="FAS1_domain"/>
</dbReference>
<evidence type="ECO:0000313" key="4">
    <source>
        <dbReference type="Proteomes" id="UP000632774"/>
    </source>
</evidence>
<protein>
    <submittedName>
        <fullName evidence="3">Fasciclin domain-containing protein</fullName>
    </submittedName>
</protein>
<reference evidence="3 4" key="1">
    <citation type="submission" date="2020-10" db="EMBL/GenBank/DDBJ databases">
        <title>Mucilaginibacter mali sp. nov., isolated from rhizosphere soil of apple orchard.</title>
        <authorList>
            <person name="Lee J.-S."/>
            <person name="Kim H.S."/>
            <person name="Kim J.-S."/>
        </authorList>
    </citation>
    <scope>NUCLEOTIDE SEQUENCE [LARGE SCALE GENOMIC DNA]</scope>
    <source>
        <strain evidence="3 4">KCTC 23157</strain>
    </source>
</reference>
<dbReference type="Gene3D" id="2.30.180.10">
    <property type="entry name" value="FAS1 domain"/>
    <property type="match status" value="1"/>
</dbReference>
<keyword evidence="1" id="KW-0732">Signal</keyword>
<dbReference type="SMART" id="SM00554">
    <property type="entry name" value="FAS1"/>
    <property type="match status" value="1"/>
</dbReference>
<keyword evidence="4" id="KW-1185">Reference proteome</keyword>
<organism evidence="3 4">
    <name type="scientific">Mucilaginibacter boryungensis</name>
    <dbReference type="NCBI Taxonomy" id="768480"/>
    <lineage>
        <taxon>Bacteria</taxon>
        <taxon>Pseudomonadati</taxon>
        <taxon>Bacteroidota</taxon>
        <taxon>Sphingobacteriia</taxon>
        <taxon>Sphingobacteriales</taxon>
        <taxon>Sphingobacteriaceae</taxon>
        <taxon>Mucilaginibacter</taxon>
    </lineage>
</organism>
<dbReference type="PANTHER" id="PTHR10900:SF77">
    <property type="entry name" value="FI19380P1"/>
    <property type="match status" value="1"/>
</dbReference>
<dbReference type="InterPro" id="IPR050904">
    <property type="entry name" value="Adhesion/Biosynth-related"/>
</dbReference>
<dbReference type="InterPro" id="IPR036378">
    <property type="entry name" value="FAS1_dom_sf"/>
</dbReference>
<evidence type="ECO:0000313" key="3">
    <source>
        <dbReference type="EMBL" id="MBE9667656.1"/>
    </source>
</evidence>
<evidence type="ECO:0000256" key="1">
    <source>
        <dbReference type="SAM" id="SignalP"/>
    </source>
</evidence>
<feature type="domain" description="FAS1" evidence="2">
    <location>
        <begin position="48"/>
        <end position="193"/>
    </location>
</feature>
<dbReference type="Proteomes" id="UP000632774">
    <property type="component" value="Unassembled WGS sequence"/>
</dbReference>
<accession>A0ABR9XJU1</accession>
<dbReference type="RefSeq" id="WP_194107111.1">
    <property type="nucleotide sequence ID" value="NZ_JADFFM010000002.1"/>
</dbReference>
<comment type="caution">
    <text evidence="3">The sequence shown here is derived from an EMBL/GenBank/DDBJ whole genome shotgun (WGS) entry which is preliminary data.</text>
</comment>
<proteinExistence type="predicted"/>
<evidence type="ECO:0000259" key="2">
    <source>
        <dbReference type="PROSITE" id="PS50213"/>
    </source>
</evidence>
<dbReference type="PANTHER" id="PTHR10900">
    <property type="entry name" value="PERIOSTIN-RELATED"/>
    <property type="match status" value="1"/>
</dbReference>
<name>A0ABR9XJU1_9SPHI</name>
<dbReference type="Pfam" id="PF02469">
    <property type="entry name" value="Fasciclin"/>
    <property type="match status" value="1"/>
</dbReference>
<sequence length="200" mass="21499">MKRTWLIVMLNLVVAIAMAQKPDSVALKLQKNKGVKSATVNGYIMLSSQNIIQNFTNAKNYSVLLNAIKAAGLTETFESKGPITIFAPTNSAFSKMPAGALDTLLLPAHKYDLSSLVTYHAIAGKVSAKDISRNIKEHKGAATYITLAGSKLTATFDAYGNIILTDETGGRCVISQFDVEQSNGMLHVVDSVIVPKIKVI</sequence>